<evidence type="ECO:0000313" key="8">
    <source>
        <dbReference type="Proteomes" id="UP001205740"/>
    </source>
</evidence>
<dbReference type="InterPro" id="IPR003798">
    <property type="entry name" value="DNA_recombination_RmuC"/>
</dbReference>
<organism evidence="7 8">
    <name type="scientific">Williamsia serinedens</name>
    <dbReference type="NCBI Taxonomy" id="391736"/>
    <lineage>
        <taxon>Bacteria</taxon>
        <taxon>Bacillati</taxon>
        <taxon>Actinomycetota</taxon>
        <taxon>Actinomycetes</taxon>
        <taxon>Mycobacteriales</taxon>
        <taxon>Nocardiaceae</taxon>
        <taxon>Williamsia</taxon>
    </lineage>
</organism>
<gene>
    <name evidence="7" type="ORF">LX12_002396</name>
</gene>
<evidence type="ECO:0000256" key="1">
    <source>
        <dbReference type="ARBA" id="ARBA00003416"/>
    </source>
</evidence>
<comment type="caution">
    <text evidence="7">The sequence shown here is derived from an EMBL/GenBank/DDBJ whole genome shotgun (WGS) entry which is preliminary data.</text>
</comment>
<proteinExistence type="inferred from homology"/>
<dbReference type="Pfam" id="PF02646">
    <property type="entry name" value="RmuC"/>
    <property type="match status" value="1"/>
</dbReference>
<keyword evidence="3" id="KW-0175">Coiled coil</keyword>
<dbReference type="EMBL" id="JAMTCG010000004">
    <property type="protein sequence ID" value="MCP2161201.1"/>
    <property type="molecule type" value="Genomic_DNA"/>
</dbReference>
<sequence length="347" mass="36896">MSYPAGTLSSMSTTVVVVGGVCALLGAVAGWFLRGRSAGGDVIGPVRETLDRLATEMHRVERARISADAGLAAQLDGMRSASSELGAQARRLASALHTPHLRGRWGEVHLRAAVEAAGLSRHCDFTPQARTTSGRRPDLVVHLPGGHDVAVDAKVPLHAYLDAAATDDPELEAALLVDHARALKAHVVALSAKSYWQEVRRSPQFVVLFVPSDAILEAACRADPDLLEFAFGRDIVPATPSTLVALLRTVALSWREDAVARDAEEIHRLGRELHHRVATMADHFHRVGTSLGSAVTAYNATVASMQSRVLVTARALGDLDAYAGTEGVPPDRPAPVDTTVRSVTPPV</sequence>
<evidence type="ECO:0000256" key="4">
    <source>
        <dbReference type="ARBA" id="ARBA00023172"/>
    </source>
</evidence>
<comment type="similarity">
    <text evidence="2">Belongs to the RmuC family.</text>
</comment>
<keyword evidence="6" id="KW-1133">Transmembrane helix</keyword>
<protein>
    <submittedName>
        <fullName evidence="7">DNA recombination protein RmuC</fullName>
    </submittedName>
</protein>
<keyword evidence="6" id="KW-0812">Transmembrane</keyword>
<feature type="transmembrane region" description="Helical" evidence="6">
    <location>
        <begin position="12"/>
        <end position="33"/>
    </location>
</feature>
<keyword evidence="4" id="KW-0233">DNA recombination</keyword>
<dbReference type="PANTHER" id="PTHR30563:SF0">
    <property type="entry name" value="DNA RECOMBINATION PROTEIN RMUC"/>
    <property type="match status" value="1"/>
</dbReference>
<evidence type="ECO:0000313" key="7">
    <source>
        <dbReference type="EMBL" id="MCP2161201.1"/>
    </source>
</evidence>
<keyword evidence="8" id="KW-1185">Reference proteome</keyword>
<comment type="function">
    <text evidence="1">Involved in DNA recombination.</text>
</comment>
<feature type="region of interest" description="Disordered" evidence="5">
    <location>
        <begin position="323"/>
        <end position="347"/>
    </location>
</feature>
<dbReference type="Proteomes" id="UP001205740">
    <property type="component" value="Unassembled WGS sequence"/>
</dbReference>
<name>A0ABT1H207_9NOCA</name>
<keyword evidence="6" id="KW-0472">Membrane</keyword>
<dbReference type="PANTHER" id="PTHR30563">
    <property type="entry name" value="DNA RECOMBINATION PROTEIN RMUC"/>
    <property type="match status" value="1"/>
</dbReference>
<evidence type="ECO:0000256" key="3">
    <source>
        <dbReference type="ARBA" id="ARBA00023054"/>
    </source>
</evidence>
<evidence type="ECO:0000256" key="2">
    <source>
        <dbReference type="ARBA" id="ARBA00009840"/>
    </source>
</evidence>
<evidence type="ECO:0000256" key="6">
    <source>
        <dbReference type="SAM" id="Phobius"/>
    </source>
</evidence>
<reference evidence="7 8" key="1">
    <citation type="submission" date="2022-06" db="EMBL/GenBank/DDBJ databases">
        <title>Genomic Encyclopedia of Archaeal and Bacterial Type Strains, Phase II (KMG-II): from individual species to whole genera.</title>
        <authorList>
            <person name="Goeker M."/>
        </authorList>
    </citation>
    <scope>NUCLEOTIDE SEQUENCE [LARGE SCALE GENOMIC DNA]</scope>
    <source>
        <strain evidence="7 8">DSM 45037</strain>
    </source>
</reference>
<accession>A0ABT1H207</accession>
<evidence type="ECO:0000256" key="5">
    <source>
        <dbReference type="SAM" id="MobiDB-lite"/>
    </source>
</evidence>